<keyword evidence="3" id="KW-0540">Nuclease</keyword>
<dbReference type="InterPro" id="IPR025202">
    <property type="entry name" value="PLD-like_dom"/>
</dbReference>
<dbReference type="Pfam" id="PF13091">
    <property type="entry name" value="PLDc_2"/>
    <property type="match status" value="1"/>
</dbReference>
<sequence length="218" mass="24819">MSVLERDPSIGLLGTNDDDRRVQAALSDLFSGDGTIYIVSGYFTYQGYRSIRDDIVSFLERARDNELILVVGPASDQFSARIAYDLWALDEHDQIKLYKQSRGLHAKLYIRDGPRPNCIIGSANITQVAFEYNVELGLEMTRERTDHPDLRPFFDWVETLVDDSVPLRRRDLFGPVQVGSSFVNWSNKARLLPVRNVALRVVPVLLLVVMLAVLFRFV</sequence>
<dbReference type="SUPFAM" id="SSF56024">
    <property type="entry name" value="Phospholipase D/nuclease"/>
    <property type="match status" value="1"/>
</dbReference>
<feature type="domain" description="PLD phosphodiesterase" evidence="2">
    <location>
        <begin position="100"/>
        <end position="129"/>
    </location>
</feature>
<keyword evidence="3" id="KW-0255">Endonuclease</keyword>
<keyword evidence="1" id="KW-0472">Membrane</keyword>
<evidence type="ECO:0000259" key="2">
    <source>
        <dbReference type="PROSITE" id="PS50035"/>
    </source>
</evidence>
<dbReference type="OrthoDB" id="169510at2157"/>
<dbReference type="PROSITE" id="PS50035">
    <property type="entry name" value="PLD"/>
    <property type="match status" value="1"/>
</dbReference>
<organism evidence="3 4">
    <name type="scientific">Natronolimnobius baerhuensis</name>
    <dbReference type="NCBI Taxonomy" id="253108"/>
    <lineage>
        <taxon>Archaea</taxon>
        <taxon>Methanobacteriati</taxon>
        <taxon>Methanobacteriota</taxon>
        <taxon>Stenosarchaea group</taxon>
        <taxon>Halobacteria</taxon>
        <taxon>Halobacteriales</taxon>
        <taxon>Natrialbaceae</taxon>
        <taxon>Natronolimnobius</taxon>
    </lineage>
</organism>
<evidence type="ECO:0000313" key="3">
    <source>
        <dbReference type="EMBL" id="OVE83237.1"/>
    </source>
</evidence>
<gene>
    <name evidence="3" type="ORF">B2G88_17705</name>
</gene>
<keyword evidence="3" id="KW-0378">Hydrolase</keyword>
<dbReference type="InterPro" id="IPR001736">
    <property type="entry name" value="PLipase_D/transphosphatidylase"/>
</dbReference>
<dbReference type="Gene3D" id="3.30.870.10">
    <property type="entry name" value="Endonuclease Chain A"/>
    <property type="match status" value="1"/>
</dbReference>
<dbReference type="CDD" id="cd09117">
    <property type="entry name" value="PLDc_Bfil_DEXD_like"/>
    <property type="match status" value="1"/>
</dbReference>
<keyword evidence="4" id="KW-1185">Reference proteome</keyword>
<keyword evidence="1" id="KW-1133">Transmembrane helix</keyword>
<dbReference type="Proteomes" id="UP000196084">
    <property type="component" value="Unassembled WGS sequence"/>
</dbReference>
<proteinExistence type="predicted"/>
<protein>
    <submittedName>
        <fullName evidence="3">NgoFVII family restriction endonuclease</fullName>
    </submittedName>
</protein>
<evidence type="ECO:0000313" key="4">
    <source>
        <dbReference type="Proteomes" id="UP000196084"/>
    </source>
</evidence>
<feature type="transmembrane region" description="Helical" evidence="1">
    <location>
        <begin position="197"/>
        <end position="217"/>
    </location>
</feature>
<reference evidence="3 4" key="1">
    <citation type="submission" date="2017-02" db="EMBL/GenBank/DDBJ databases">
        <title>Natronthermophilus aegyptiacus gen. nov.,sp. nov., an aerobic, extremely halophilic alkalithermophilic archaeon isolated from the athalassohaline Wadi An Natrun, Egypt.</title>
        <authorList>
            <person name="Zhao B."/>
        </authorList>
    </citation>
    <scope>NUCLEOTIDE SEQUENCE [LARGE SCALE GENOMIC DNA]</scope>
    <source>
        <strain evidence="3 4">CGMCC 1.3597</strain>
    </source>
</reference>
<comment type="caution">
    <text evidence="3">The sequence shown here is derived from an EMBL/GenBank/DDBJ whole genome shotgun (WGS) entry which is preliminary data.</text>
</comment>
<dbReference type="AlphaFoldDB" id="A0A202E4S4"/>
<dbReference type="RefSeq" id="WP_054862717.1">
    <property type="nucleotide sequence ID" value="NZ_MWPH01000004.1"/>
</dbReference>
<dbReference type="GO" id="GO:0004519">
    <property type="term" value="F:endonuclease activity"/>
    <property type="evidence" value="ECO:0007669"/>
    <property type="project" value="UniProtKB-KW"/>
</dbReference>
<dbReference type="EMBL" id="MWPH01000004">
    <property type="protein sequence ID" value="OVE83237.1"/>
    <property type="molecule type" value="Genomic_DNA"/>
</dbReference>
<evidence type="ECO:0000256" key="1">
    <source>
        <dbReference type="SAM" id="Phobius"/>
    </source>
</evidence>
<accession>A0A202E4S4</accession>
<keyword evidence="1" id="KW-0812">Transmembrane</keyword>
<name>A0A202E4S4_9EURY</name>